<protein>
    <submittedName>
        <fullName evidence="5">MFS transporter</fullName>
    </submittedName>
</protein>
<feature type="transmembrane region" description="Helical" evidence="4">
    <location>
        <begin position="347"/>
        <end position="371"/>
    </location>
</feature>
<gene>
    <name evidence="5" type="ORF">G3M70_12975</name>
</gene>
<dbReference type="InterPro" id="IPR036259">
    <property type="entry name" value="MFS_trans_sf"/>
</dbReference>
<dbReference type="InterPro" id="IPR052528">
    <property type="entry name" value="Sugar_transport-like"/>
</dbReference>
<dbReference type="Gene3D" id="1.20.1250.20">
    <property type="entry name" value="MFS general substrate transporter like domains"/>
    <property type="match status" value="1"/>
</dbReference>
<keyword evidence="1 4" id="KW-0812">Transmembrane</keyword>
<dbReference type="InterPro" id="IPR011701">
    <property type="entry name" value="MFS"/>
</dbReference>
<feature type="transmembrane region" description="Helical" evidence="4">
    <location>
        <begin position="313"/>
        <end position="335"/>
    </location>
</feature>
<evidence type="ECO:0000256" key="4">
    <source>
        <dbReference type="SAM" id="Phobius"/>
    </source>
</evidence>
<reference evidence="5 6" key="1">
    <citation type="submission" date="2020-02" db="EMBL/GenBank/DDBJ databases">
        <title>Genomic and physiological characterization of two novel Nitrospinaceae genera.</title>
        <authorList>
            <person name="Mueller A.J."/>
            <person name="Jung M.-Y."/>
            <person name="Strachan C.R."/>
            <person name="Herbold C.W."/>
            <person name="Kirkegaard R.H."/>
            <person name="Daims H."/>
        </authorList>
    </citation>
    <scope>NUCLEOTIDE SEQUENCE [LARGE SCALE GENOMIC DNA]</scope>
    <source>
        <strain evidence="5">EB</strain>
    </source>
</reference>
<feature type="transmembrane region" description="Helical" evidence="4">
    <location>
        <begin position="83"/>
        <end position="103"/>
    </location>
</feature>
<dbReference type="GO" id="GO:0022857">
    <property type="term" value="F:transmembrane transporter activity"/>
    <property type="evidence" value="ECO:0007669"/>
    <property type="project" value="InterPro"/>
</dbReference>
<dbReference type="SUPFAM" id="SSF103473">
    <property type="entry name" value="MFS general substrate transporter"/>
    <property type="match status" value="1"/>
</dbReference>
<dbReference type="PANTHER" id="PTHR23526:SF2">
    <property type="entry name" value="MAJOR FACILITATOR SUPERFAMILY (MFS) PROFILE DOMAIN-CONTAINING PROTEIN"/>
    <property type="match status" value="1"/>
</dbReference>
<evidence type="ECO:0000256" key="3">
    <source>
        <dbReference type="ARBA" id="ARBA00023136"/>
    </source>
</evidence>
<dbReference type="Proteomes" id="UP000594688">
    <property type="component" value="Chromosome"/>
</dbReference>
<feature type="transmembrane region" description="Helical" evidence="4">
    <location>
        <begin position="143"/>
        <end position="166"/>
    </location>
</feature>
<name>A0A7T0BXI5_9BACT</name>
<accession>A0A7T0BXI5</accession>
<dbReference type="KEGG" id="nli:G3M70_12975"/>
<dbReference type="EMBL" id="CP048685">
    <property type="protein sequence ID" value="QPJ62738.1"/>
    <property type="molecule type" value="Genomic_DNA"/>
</dbReference>
<dbReference type="Pfam" id="PF07690">
    <property type="entry name" value="MFS_1"/>
    <property type="match status" value="1"/>
</dbReference>
<evidence type="ECO:0000256" key="2">
    <source>
        <dbReference type="ARBA" id="ARBA00022989"/>
    </source>
</evidence>
<dbReference type="AlphaFoldDB" id="A0A7T0BXI5"/>
<organism evidence="5 6">
    <name type="scientific">Candidatus Nitronauta litoralis</name>
    <dbReference type="NCBI Taxonomy" id="2705533"/>
    <lineage>
        <taxon>Bacteria</taxon>
        <taxon>Pseudomonadati</taxon>
        <taxon>Nitrospinota/Tectimicrobiota group</taxon>
        <taxon>Nitrospinota</taxon>
        <taxon>Nitrospinia</taxon>
        <taxon>Nitrospinales</taxon>
        <taxon>Nitrospinaceae</taxon>
        <taxon>Candidatus Nitronauta</taxon>
    </lineage>
</organism>
<evidence type="ECO:0000256" key="1">
    <source>
        <dbReference type="ARBA" id="ARBA00022692"/>
    </source>
</evidence>
<feature type="transmembrane region" description="Helical" evidence="4">
    <location>
        <begin position="377"/>
        <end position="395"/>
    </location>
</feature>
<evidence type="ECO:0000313" key="5">
    <source>
        <dbReference type="EMBL" id="QPJ62738.1"/>
    </source>
</evidence>
<feature type="transmembrane region" description="Helical" evidence="4">
    <location>
        <begin position="172"/>
        <end position="192"/>
    </location>
</feature>
<sequence>MRFKNQPLTSHQITEKTYRLDLLRGSLRGILTTGTQTFVLFIAIRYFQASDNIKAIIGAAPFLGMFLSVFGLHYLARTGWRKSLCGAIPAALCGMFLFLSSFSNSLASFTTWTALGFICLHLLTPFITSIYNDNYPDDKRGAYFSLPMVMTVGFSVIFGFLASRFMDQDIETFRWVMGILGIAGLGKAWAIYSMPSKPIESQASSNPLGNFKYIFEDRLFGYVLLTWFIMGFANLWVLPLRVDYVTNPEYGIEGSALLVTLLITIIPDGMRALSIPFLARMFDRVNFILLRMMLNLTFGCGIALFFFTKDTGIIALGSALIGIAFGGGSVAWALWVTKFAPPGKVAAYMSVHVSLTGIRGTFGPMIGFWAVHQIGPVNIGLLSCGMMVLATIMLIPEIKHGRSNKPLN</sequence>
<proteinExistence type="predicted"/>
<feature type="transmembrane region" description="Helical" evidence="4">
    <location>
        <begin position="109"/>
        <end position="131"/>
    </location>
</feature>
<dbReference type="PANTHER" id="PTHR23526">
    <property type="entry name" value="INTEGRAL MEMBRANE TRANSPORT PROTEIN-RELATED"/>
    <property type="match status" value="1"/>
</dbReference>
<feature type="transmembrane region" description="Helical" evidence="4">
    <location>
        <begin position="29"/>
        <end position="47"/>
    </location>
</feature>
<keyword evidence="2 4" id="KW-1133">Transmembrane helix</keyword>
<feature type="transmembrane region" description="Helical" evidence="4">
    <location>
        <begin position="53"/>
        <end position="76"/>
    </location>
</feature>
<feature type="transmembrane region" description="Helical" evidence="4">
    <location>
        <begin position="219"/>
        <end position="238"/>
    </location>
</feature>
<keyword evidence="3 4" id="KW-0472">Membrane</keyword>
<feature type="transmembrane region" description="Helical" evidence="4">
    <location>
        <begin position="288"/>
        <end position="307"/>
    </location>
</feature>
<evidence type="ECO:0000313" key="6">
    <source>
        <dbReference type="Proteomes" id="UP000594688"/>
    </source>
</evidence>